<feature type="non-terminal residue" evidence="1">
    <location>
        <position position="1"/>
    </location>
</feature>
<evidence type="ECO:0000313" key="2">
    <source>
        <dbReference type="Proteomes" id="UP001152820"/>
    </source>
</evidence>
<comment type="caution">
    <text evidence="1">The sequence shown here is derived from an EMBL/GenBank/DDBJ whole genome shotgun (WGS) entry which is preliminary data.</text>
</comment>
<feature type="non-terminal residue" evidence="1">
    <location>
        <position position="204"/>
    </location>
</feature>
<sequence length="204" mass="21983">IISLGLFVFILSIILKIGIIVKADSDNISTVVSNAQAPNITYISQVQNKGWLTNVSNGETSGTTGEALRLEGIKISLGTLPKGLSGNISYSANVQGSGWQKEVSDGALAGTTGKGLRLEGIRIRLVGEISKLYSVYYRTHVQGKGWTNYVKDNEISGAVGESLRVEAIQIKLCQKVTDQNVSTTQLTNEIDQSLTPTQRWINSI</sequence>
<protein>
    <recommendedName>
        <fullName evidence="3">Clostridial hydrophobic W</fullName>
    </recommendedName>
</protein>
<evidence type="ECO:0008006" key="3">
    <source>
        <dbReference type="Google" id="ProtNLM"/>
    </source>
</evidence>
<reference evidence="1" key="2">
    <citation type="journal article" date="2023" name="Food Microbiol.">
        <title>Evaluation of the fermentation potential of lactic acid bacteria isolated from herbs, fruits and vegetables as starter cultures in nut-based milk alternatives.</title>
        <authorList>
            <person name="Huang W."/>
            <person name="Dong A."/>
            <person name="Pham H.T."/>
            <person name="Zhou C."/>
            <person name="Huo Z."/>
            <person name="Watjen A.P."/>
            <person name="Prakash S."/>
            <person name="Bang-Berthelsen C.H."/>
            <person name="Turner M.S."/>
        </authorList>
    </citation>
    <scope>NUCLEOTIDE SEQUENCE</scope>
    <source>
        <strain evidence="1">593</strain>
    </source>
</reference>
<dbReference type="Pfam" id="PF07538">
    <property type="entry name" value="ChW"/>
    <property type="match status" value="3"/>
</dbReference>
<proteinExistence type="predicted"/>
<organism evidence="1 2">
    <name type="scientific">Lactococcus lactis</name>
    <dbReference type="NCBI Taxonomy" id="1358"/>
    <lineage>
        <taxon>Bacteria</taxon>
        <taxon>Bacillati</taxon>
        <taxon>Bacillota</taxon>
        <taxon>Bacilli</taxon>
        <taxon>Lactobacillales</taxon>
        <taxon>Streptococcaceae</taxon>
        <taxon>Lactococcus</taxon>
    </lineage>
</organism>
<evidence type="ECO:0000313" key="1">
    <source>
        <dbReference type="EMBL" id="MDG5050017.1"/>
    </source>
</evidence>
<accession>A0AB35KF40</accession>
<dbReference type="Proteomes" id="UP001152820">
    <property type="component" value="Unassembled WGS sequence"/>
</dbReference>
<dbReference type="InterPro" id="IPR006637">
    <property type="entry name" value="ChW"/>
</dbReference>
<reference evidence="1" key="1">
    <citation type="submission" date="2022-10" db="EMBL/GenBank/DDBJ databases">
        <authorList>
            <person name="Turner M.S."/>
            <person name="Huang W."/>
        </authorList>
    </citation>
    <scope>NUCLEOTIDE SEQUENCE</scope>
    <source>
        <strain evidence="1">593</strain>
    </source>
</reference>
<gene>
    <name evidence="1" type="ORF">OGZ38_12860</name>
</gene>
<dbReference type="EMBL" id="JAOWLO010000027">
    <property type="protein sequence ID" value="MDG5050017.1"/>
    <property type="molecule type" value="Genomic_DNA"/>
</dbReference>
<dbReference type="AlphaFoldDB" id="A0AB35KF40"/>
<name>A0AB35KF40_9LACT</name>
<dbReference type="SMART" id="SM00728">
    <property type="entry name" value="ChW"/>
    <property type="match status" value="3"/>
</dbReference>